<protein>
    <submittedName>
        <fullName evidence="1">Uncharacterized protein</fullName>
    </submittedName>
</protein>
<name>A0AAW2WZW9_9LAMI</name>
<sequence>MDCRVSLIVKPWRSLYEVLLAKARAAGIGFSFESISTQLAPCRSSSIAPNEVLPVIEPIAPALIPTPTPSLSPDNPSDARLDVILESQPCARARNRSHGKRVLRDESDEVVEVQPLIRRRRMISLVIESFRAPQPDTMMGDPSNPKVFPTNRRDPNFTGTIHGDVSVGPTDPTNAPQCPFEGATPSTSGTAFIGIETMAGMQSNLPGEALSDLHRARLEIWVPITFNRCIFILPLIIRLSF</sequence>
<reference evidence="1" key="2">
    <citation type="journal article" date="2024" name="Plant">
        <title>Genomic evolution and insights into agronomic trait innovations of Sesamum species.</title>
        <authorList>
            <person name="Miao H."/>
            <person name="Wang L."/>
            <person name="Qu L."/>
            <person name="Liu H."/>
            <person name="Sun Y."/>
            <person name="Le M."/>
            <person name="Wang Q."/>
            <person name="Wei S."/>
            <person name="Zheng Y."/>
            <person name="Lin W."/>
            <person name="Duan Y."/>
            <person name="Cao H."/>
            <person name="Xiong S."/>
            <person name="Wang X."/>
            <person name="Wei L."/>
            <person name="Li C."/>
            <person name="Ma Q."/>
            <person name="Ju M."/>
            <person name="Zhao R."/>
            <person name="Li G."/>
            <person name="Mu C."/>
            <person name="Tian Q."/>
            <person name="Mei H."/>
            <person name="Zhang T."/>
            <person name="Gao T."/>
            <person name="Zhang H."/>
        </authorList>
    </citation>
    <scope>NUCLEOTIDE SEQUENCE</scope>
    <source>
        <strain evidence="1">KEN1</strain>
    </source>
</reference>
<dbReference type="EMBL" id="JACGWN010000006">
    <property type="protein sequence ID" value="KAL0447499.1"/>
    <property type="molecule type" value="Genomic_DNA"/>
</dbReference>
<accession>A0AAW2WZW9</accession>
<evidence type="ECO:0000313" key="1">
    <source>
        <dbReference type="EMBL" id="KAL0447499.1"/>
    </source>
</evidence>
<comment type="caution">
    <text evidence="1">The sequence shown here is derived from an EMBL/GenBank/DDBJ whole genome shotgun (WGS) entry which is preliminary data.</text>
</comment>
<organism evidence="1">
    <name type="scientific">Sesamum latifolium</name>
    <dbReference type="NCBI Taxonomy" id="2727402"/>
    <lineage>
        <taxon>Eukaryota</taxon>
        <taxon>Viridiplantae</taxon>
        <taxon>Streptophyta</taxon>
        <taxon>Embryophyta</taxon>
        <taxon>Tracheophyta</taxon>
        <taxon>Spermatophyta</taxon>
        <taxon>Magnoliopsida</taxon>
        <taxon>eudicotyledons</taxon>
        <taxon>Gunneridae</taxon>
        <taxon>Pentapetalae</taxon>
        <taxon>asterids</taxon>
        <taxon>lamiids</taxon>
        <taxon>Lamiales</taxon>
        <taxon>Pedaliaceae</taxon>
        <taxon>Sesamum</taxon>
    </lineage>
</organism>
<reference evidence="1" key="1">
    <citation type="submission" date="2020-06" db="EMBL/GenBank/DDBJ databases">
        <authorList>
            <person name="Li T."/>
            <person name="Hu X."/>
            <person name="Zhang T."/>
            <person name="Song X."/>
            <person name="Zhang H."/>
            <person name="Dai N."/>
            <person name="Sheng W."/>
            <person name="Hou X."/>
            <person name="Wei L."/>
        </authorList>
    </citation>
    <scope>NUCLEOTIDE SEQUENCE</scope>
    <source>
        <strain evidence="1">KEN1</strain>
        <tissue evidence="1">Leaf</tissue>
    </source>
</reference>
<dbReference type="AlphaFoldDB" id="A0AAW2WZW9"/>
<gene>
    <name evidence="1" type="ORF">Slati_1877800</name>
</gene>
<proteinExistence type="predicted"/>